<proteinExistence type="predicted"/>
<dbReference type="RefSeq" id="WP_215241060.1">
    <property type="nucleotide sequence ID" value="NZ_CAJRAF010000002.1"/>
</dbReference>
<dbReference type="InterPro" id="IPR021860">
    <property type="entry name" value="Peptidase_S12_Pab87-rel_C"/>
</dbReference>
<dbReference type="EMBL" id="CAJRAF010000002">
    <property type="protein sequence ID" value="CAG5010487.1"/>
    <property type="molecule type" value="Genomic_DNA"/>
</dbReference>
<dbReference type="Proteomes" id="UP000680038">
    <property type="component" value="Unassembled WGS sequence"/>
</dbReference>
<feature type="domain" description="Peptidase S12 Pab87-related C-terminal" evidence="2">
    <location>
        <begin position="373"/>
        <end position="454"/>
    </location>
</feature>
<evidence type="ECO:0000313" key="3">
    <source>
        <dbReference type="EMBL" id="CAG5010487.1"/>
    </source>
</evidence>
<comment type="caution">
    <text evidence="3">The sequence shown here is derived from an EMBL/GenBank/DDBJ whole genome shotgun (WGS) entry which is preliminary data.</text>
</comment>
<dbReference type="Pfam" id="PF11954">
    <property type="entry name" value="DUF3471"/>
    <property type="match status" value="1"/>
</dbReference>
<keyword evidence="4" id="KW-1185">Reference proteome</keyword>
<dbReference type="SUPFAM" id="SSF56601">
    <property type="entry name" value="beta-lactamase/transpeptidase-like"/>
    <property type="match status" value="1"/>
</dbReference>
<dbReference type="PANTHER" id="PTHR46825:SF9">
    <property type="entry name" value="BETA-LACTAMASE-RELATED DOMAIN-CONTAINING PROTEIN"/>
    <property type="match status" value="1"/>
</dbReference>
<name>A0A916JGI3_9BACT</name>
<evidence type="ECO:0000259" key="1">
    <source>
        <dbReference type="Pfam" id="PF00144"/>
    </source>
</evidence>
<feature type="domain" description="Beta-lactamase-related" evidence="1">
    <location>
        <begin position="48"/>
        <end position="348"/>
    </location>
</feature>
<dbReference type="InterPro" id="IPR012338">
    <property type="entry name" value="Beta-lactam/transpept-like"/>
</dbReference>
<gene>
    <name evidence="3" type="primary">pbpE_2</name>
    <name evidence="3" type="ORF">DYBT9275_04732</name>
</gene>
<organism evidence="3 4">
    <name type="scientific">Dyadobacter helix</name>
    <dbReference type="NCBI Taxonomy" id="2822344"/>
    <lineage>
        <taxon>Bacteria</taxon>
        <taxon>Pseudomonadati</taxon>
        <taxon>Bacteroidota</taxon>
        <taxon>Cytophagia</taxon>
        <taxon>Cytophagales</taxon>
        <taxon>Spirosomataceae</taxon>
        <taxon>Dyadobacter</taxon>
    </lineage>
</organism>
<dbReference type="Gene3D" id="3.40.710.10">
    <property type="entry name" value="DD-peptidase/beta-lactamase superfamily"/>
    <property type="match status" value="1"/>
</dbReference>
<dbReference type="InterPro" id="IPR001466">
    <property type="entry name" value="Beta-lactam-related"/>
</dbReference>
<sequence>MNRPQIFVLVFICLTGYLTKSVAQIRKEQTELIDRYLSVQQQSIGFNGTVMIAGNDSIVYRRSIGKASLELDVRFSPDPVFRIASITKQFTAMLVVLAAEEGKLALGDQLRKYYPQLGQSDWGNITVRQLLIHTSGLPHNEGIADYWQKISFLPLSDQQATDEVFKLKLLSVPGAKTQYSSPGYFILASILEKIYHQSYGDILREKITAPLRMDHTGVCTATAIINGMVSPYHQLADRLITAPHRDYALMKGSGNLYSTASDLLKWNMALNGSGHFNKTVTDQIFAIQNAQQVNGRNESYGYGWFLRRSSSRERDFNFTGGGTYGCSAISGYYPNANISVVILSNVSTLPVGEMQSGIESIVFGDRFDIPVVRNAVKLEPLQLYKLQGTYTADNGHQLAIFLRGDQLYAKMGQNPFFELYASDSTVFFGKKVPVQVEFEKDSNDTIKGLTASFKGQLVHFVKNK</sequence>
<accession>A0A916JGI3</accession>
<evidence type="ECO:0000259" key="2">
    <source>
        <dbReference type="Pfam" id="PF11954"/>
    </source>
</evidence>
<dbReference type="PANTHER" id="PTHR46825">
    <property type="entry name" value="D-ALANYL-D-ALANINE-CARBOXYPEPTIDASE/ENDOPEPTIDASE AMPH"/>
    <property type="match status" value="1"/>
</dbReference>
<protein>
    <submittedName>
        <fullName evidence="3">Penicillin-binding protein 4</fullName>
    </submittedName>
</protein>
<evidence type="ECO:0000313" key="4">
    <source>
        <dbReference type="Proteomes" id="UP000680038"/>
    </source>
</evidence>
<dbReference type="AlphaFoldDB" id="A0A916JGI3"/>
<dbReference type="InterPro" id="IPR050491">
    <property type="entry name" value="AmpC-like"/>
</dbReference>
<dbReference type="Pfam" id="PF00144">
    <property type="entry name" value="Beta-lactamase"/>
    <property type="match status" value="1"/>
</dbReference>
<reference evidence="3" key="1">
    <citation type="submission" date="2021-04" db="EMBL/GenBank/DDBJ databases">
        <authorList>
            <person name="Rodrigo-Torres L."/>
            <person name="Arahal R. D."/>
            <person name="Lucena T."/>
        </authorList>
    </citation>
    <scope>NUCLEOTIDE SEQUENCE</scope>
    <source>
        <strain evidence="3">CECT 9275</strain>
    </source>
</reference>